<dbReference type="SUPFAM" id="SSF81383">
    <property type="entry name" value="F-box domain"/>
    <property type="match status" value="1"/>
</dbReference>
<dbReference type="OrthoDB" id="2956498at2759"/>
<organism evidence="2 3">
    <name type="scientific">Psilocybe cyanescens</name>
    <dbReference type="NCBI Taxonomy" id="93625"/>
    <lineage>
        <taxon>Eukaryota</taxon>
        <taxon>Fungi</taxon>
        <taxon>Dikarya</taxon>
        <taxon>Basidiomycota</taxon>
        <taxon>Agaricomycotina</taxon>
        <taxon>Agaricomycetes</taxon>
        <taxon>Agaricomycetidae</taxon>
        <taxon>Agaricales</taxon>
        <taxon>Agaricineae</taxon>
        <taxon>Strophariaceae</taxon>
        <taxon>Psilocybe</taxon>
    </lineage>
</organism>
<evidence type="ECO:0000313" key="2">
    <source>
        <dbReference type="EMBL" id="PPQ69582.1"/>
    </source>
</evidence>
<dbReference type="InterPro" id="IPR032675">
    <property type="entry name" value="LRR_dom_sf"/>
</dbReference>
<dbReference type="Gene3D" id="3.80.10.10">
    <property type="entry name" value="Ribonuclease Inhibitor"/>
    <property type="match status" value="1"/>
</dbReference>
<reference evidence="2 3" key="1">
    <citation type="journal article" date="2018" name="Evol. Lett.">
        <title>Horizontal gene cluster transfer increased hallucinogenic mushroom diversity.</title>
        <authorList>
            <person name="Reynolds H.T."/>
            <person name="Vijayakumar V."/>
            <person name="Gluck-Thaler E."/>
            <person name="Korotkin H.B."/>
            <person name="Matheny P.B."/>
            <person name="Slot J.C."/>
        </authorList>
    </citation>
    <scope>NUCLEOTIDE SEQUENCE [LARGE SCALE GENOMIC DNA]</scope>
    <source>
        <strain evidence="2 3">2631</strain>
    </source>
</reference>
<evidence type="ECO:0000259" key="1">
    <source>
        <dbReference type="PROSITE" id="PS50181"/>
    </source>
</evidence>
<comment type="caution">
    <text evidence="2">The sequence shown here is derived from an EMBL/GenBank/DDBJ whole genome shotgun (WGS) entry which is preliminary data.</text>
</comment>
<evidence type="ECO:0000313" key="3">
    <source>
        <dbReference type="Proteomes" id="UP000283269"/>
    </source>
</evidence>
<dbReference type="InParanoid" id="A0A409VTI0"/>
<name>A0A409VTI0_PSICY</name>
<dbReference type="EMBL" id="NHYD01003930">
    <property type="protein sequence ID" value="PPQ69582.1"/>
    <property type="molecule type" value="Genomic_DNA"/>
</dbReference>
<dbReference type="Gene3D" id="1.20.1280.50">
    <property type="match status" value="1"/>
</dbReference>
<feature type="domain" description="F-box" evidence="1">
    <location>
        <begin position="18"/>
        <end position="79"/>
    </location>
</feature>
<proteinExistence type="predicted"/>
<sequence length="558" mass="64013">MEWKTEHDGATDHVFCDYLSIEQLPDELLELIFLYNTFKDLKGDGNPVHDPYRTTMSTILVCKRWNNVALEYPALWSRIINYQRHSPQWIAKLLSRSKCSLIDVGQDSAFDHIRLRDARGKTILGHIFEHSSTLRTLSLEITFAPWEFICKNFFHRPAPCLEYLNVITSCPFPDCLYPGPLFADQAPRLRRFHLQRCLIDFTSSTLYNLTELSVMDILSPFIGMMQKPDHPLKVAPTTEGWLRILKNIPSLKYLTLNNAISHPTNDEESMPDVDLPNLLFLTVGAKFHDGAAFLRYLSLPPSCGIRLRFSHDKTSTAVDGTKLLSFLSTRLSYWPEGTPDRYLQAKILSGDRIHFGNSRRVGHIWNMTESDVIEEHALNCVDPLIWLVLSFDTSDDTLHFFNGLLYLYEPTYPTTTTLDLWLDEEFMMINTTGTNGLPPFLSLNILHSFSAVRVLNLLERSPLYLLPHLQTASLPDRTLFPSLRSLRLTRTNFEGEQRTAYFTIIAFLIWRTQVHKPLVDLQIIESKISKETEEALARTGNVRIITGTLGSMKDETVE</sequence>
<dbReference type="STRING" id="93625.A0A409VTI0"/>
<dbReference type="Proteomes" id="UP000283269">
    <property type="component" value="Unassembled WGS sequence"/>
</dbReference>
<dbReference type="InterPro" id="IPR001810">
    <property type="entry name" value="F-box_dom"/>
</dbReference>
<dbReference type="PROSITE" id="PS50181">
    <property type="entry name" value="FBOX"/>
    <property type="match status" value="1"/>
</dbReference>
<keyword evidence="3" id="KW-1185">Reference proteome</keyword>
<gene>
    <name evidence="2" type="ORF">CVT25_000958</name>
</gene>
<dbReference type="AlphaFoldDB" id="A0A409VTI0"/>
<accession>A0A409VTI0</accession>
<dbReference type="InterPro" id="IPR036047">
    <property type="entry name" value="F-box-like_dom_sf"/>
</dbReference>
<protein>
    <recommendedName>
        <fullName evidence="1">F-box domain-containing protein</fullName>
    </recommendedName>
</protein>